<reference evidence="1 2" key="1">
    <citation type="submission" date="2018-06" db="EMBL/GenBank/DDBJ databases">
        <authorList>
            <consortium name="Pathogen Informatics"/>
            <person name="Doyle S."/>
        </authorList>
    </citation>
    <scope>NUCLEOTIDE SEQUENCE [LARGE SCALE GENOMIC DNA]</scope>
    <source>
        <strain evidence="1 2">NCTC11343</strain>
    </source>
</reference>
<dbReference type="EMBL" id="UAUU01000008">
    <property type="protein sequence ID" value="SPZ85759.1"/>
    <property type="molecule type" value="Genomic_DNA"/>
</dbReference>
<proteinExistence type="predicted"/>
<accession>A0A2X2KUK9</accession>
<dbReference type="Proteomes" id="UP000251241">
    <property type="component" value="Unassembled WGS sequence"/>
</dbReference>
<evidence type="ECO:0000313" key="1">
    <source>
        <dbReference type="EMBL" id="SPZ85759.1"/>
    </source>
</evidence>
<gene>
    <name evidence="1" type="ORF">NCTC11343_02323</name>
</gene>
<sequence>MKDIERQFSKCSRRISVQDTFKTFPALKNYSHGMELKLANKRKFILVWIKTIQDYAVYSKSRPISRYDL</sequence>
<name>A0A2X2KUK9_SPHMU</name>
<protein>
    <submittedName>
        <fullName evidence="1">Uncharacterized protein</fullName>
    </submittedName>
</protein>
<dbReference type="AlphaFoldDB" id="A0A2X2KUK9"/>
<organism evidence="1 2">
    <name type="scientific">Sphingobacterium multivorum</name>
    <dbReference type="NCBI Taxonomy" id="28454"/>
    <lineage>
        <taxon>Bacteria</taxon>
        <taxon>Pseudomonadati</taxon>
        <taxon>Bacteroidota</taxon>
        <taxon>Sphingobacteriia</taxon>
        <taxon>Sphingobacteriales</taxon>
        <taxon>Sphingobacteriaceae</taxon>
        <taxon>Sphingobacterium</taxon>
    </lineage>
</organism>
<evidence type="ECO:0000313" key="2">
    <source>
        <dbReference type="Proteomes" id="UP000251241"/>
    </source>
</evidence>